<keyword evidence="5 7" id="KW-0460">Magnesium</keyword>
<evidence type="ECO:0000256" key="5">
    <source>
        <dbReference type="ARBA" id="ARBA00022842"/>
    </source>
</evidence>
<evidence type="ECO:0000313" key="11">
    <source>
        <dbReference type="Proteomes" id="UP000229526"/>
    </source>
</evidence>
<keyword evidence="2 7" id="KW-0963">Cytoplasm</keyword>
<evidence type="ECO:0000313" key="10">
    <source>
        <dbReference type="EMBL" id="PIR87043.1"/>
    </source>
</evidence>
<feature type="binding site" evidence="7">
    <location>
        <position position="205"/>
    </location>
    <ligand>
        <name>Mg(2+)</name>
        <dbReference type="ChEBI" id="CHEBI:18420"/>
    </ligand>
</feature>
<evidence type="ECO:0000256" key="1">
    <source>
        <dbReference type="ARBA" id="ARBA00007699"/>
    </source>
</evidence>
<dbReference type="PRINTS" id="PR00326">
    <property type="entry name" value="GTP1OBG"/>
</dbReference>
<comment type="caution">
    <text evidence="10">The sequence shown here is derived from an EMBL/GenBank/DDBJ whole genome shotgun (WGS) entry which is preliminary data.</text>
</comment>
<protein>
    <recommendedName>
        <fullName evidence="7">GTPase Obg</fullName>
        <ecNumber evidence="7">3.6.5.-</ecNumber>
    </recommendedName>
    <alternativeName>
        <fullName evidence="7">GTP-binding protein Obg</fullName>
    </alternativeName>
</protein>
<keyword evidence="7" id="KW-0479">Metal-binding</keyword>
<keyword evidence="4 7" id="KW-0378">Hydrolase</keyword>
<dbReference type="GO" id="GO:0005525">
    <property type="term" value="F:GTP binding"/>
    <property type="evidence" value="ECO:0007669"/>
    <property type="project" value="UniProtKB-UniRule"/>
</dbReference>
<dbReference type="PROSITE" id="PS00905">
    <property type="entry name" value="GTP1_OBG"/>
    <property type="match status" value="1"/>
</dbReference>
<dbReference type="GO" id="GO:0042254">
    <property type="term" value="P:ribosome biogenesis"/>
    <property type="evidence" value="ECO:0007669"/>
    <property type="project" value="UniProtKB-UniRule"/>
</dbReference>
<evidence type="ECO:0000259" key="9">
    <source>
        <dbReference type="PROSITE" id="PS51883"/>
    </source>
</evidence>
<sequence length="344" mass="37480">MLIDEVEIIARAGDGGAGLVAFSKQMKMHAPTGGDGGAGGDLYVEGVSDLNVLNQYRNQKEFSAEKGKPGGQNRRHGADGEDVVLKVPVGTIVYKLETILDAPEEFTRKQAEGRFPFEVTEVDQRILVARGGKGGKGNAEFRSSRKTSPEYAQKGLAGEAFKVRLELRLIADIGLIGLPNVGKSSLLNELTPKAAAKVANYEFTTLEPNLGAYWVTGADWERDKPVILADIPGLIEGAAEGKGLGHKFLRHIERTKVLFHCVAADSADPVADYKAIRAELTKYNPELMKKEEYLFVTRTDTVSPESVAKTVKAMMKLNKRITAISIYDDESLDSVRSLLDEITE</sequence>
<dbReference type="InterPro" id="IPR014100">
    <property type="entry name" value="GTP-bd_Obg/CgtA"/>
</dbReference>
<evidence type="ECO:0000256" key="7">
    <source>
        <dbReference type="HAMAP-Rule" id="MF_01454"/>
    </source>
</evidence>
<dbReference type="GO" id="GO:0003924">
    <property type="term" value="F:GTPase activity"/>
    <property type="evidence" value="ECO:0007669"/>
    <property type="project" value="UniProtKB-UniRule"/>
</dbReference>
<feature type="binding site" evidence="7">
    <location>
        <begin position="297"/>
        <end position="300"/>
    </location>
    <ligand>
        <name>GTP</name>
        <dbReference type="ChEBI" id="CHEBI:37565"/>
    </ligand>
</feature>
<dbReference type="PANTHER" id="PTHR11702">
    <property type="entry name" value="DEVELOPMENTALLY REGULATED GTP-BINDING PROTEIN-RELATED"/>
    <property type="match status" value="1"/>
</dbReference>
<gene>
    <name evidence="7" type="primary">obg</name>
    <name evidence="10" type="ORF">COU11_02320</name>
</gene>
<dbReference type="InterPro" id="IPR006169">
    <property type="entry name" value="GTP1_OBG_dom"/>
</dbReference>
<feature type="domain" description="OBG-type G" evidence="8">
    <location>
        <begin position="171"/>
        <end position="344"/>
    </location>
</feature>
<reference evidence="11" key="1">
    <citation type="submission" date="2017-09" db="EMBL/GenBank/DDBJ databases">
        <title>Depth-based differentiation of microbial function through sediment-hosted aquifers and enrichment of novel symbionts in the deep terrestrial subsurface.</title>
        <authorList>
            <person name="Probst A.J."/>
            <person name="Ladd B."/>
            <person name="Jarett J.K."/>
            <person name="Geller-Mcgrath D.E."/>
            <person name="Sieber C.M.K."/>
            <person name="Emerson J.B."/>
            <person name="Anantharaman K."/>
            <person name="Thomas B.C."/>
            <person name="Malmstrom R."/>
            <person name="Stieglmeier M."/>
            <person name="Klingl A."/>
            <person name="Woyke T."/>
            <person name="Ryan C.M."/>
            <person name="Banfield J.F."/>
        </authorList>
    </citation>
    <scope>NUCLEOTIDE SEQUENCE [LARGE SCALE GENOMIC DNA]</scope>
</reference>
<dbReference type="EC" id="3.6.5.-" evidence="7"/>
<dbReference type="EMBL" id="PFBD01000020">
    <property type="protein sequence ID" value="PIR87043.1"/>
    <property type="molecule type" value="Genomic_DNA"/>
</dbReference>
<keyword evidence="6 7" id="KW-0342">GTP-binding</keyword>
<evidence type="ECO:0000256" key="4">
    <source>
        <dbReference type="ARBA" id="ARBA00022801"/>
    </source>
</evidence>
<evidence type="ECO:0000256" key="2">
    <source>
        <dbReference type="ARBA" id="ARBA00022490"/>
    </source>
</evidence>
<feature type="binding site" evidence="7">
    <location>
        <begin position="230"/>
        <end position="233"/>
    </location>
    <ligand>
        <name>GTP</name>
        <dbReference type="ChEBI" id="CHEBI:37565"/>
    </ligand>
</feature>
<dbReference type="InterPro" id="IPR045086">
    <property type="entry name" value="OBG_GTPase"/>
</dbReference>
<dbReference type="InterPro" id="IPR036726">
    <property type="entry name" value="GTP1_OBG_dom_sf"/>
</dbReference>
<dbReference type="InterPro" id="IPR006073">
    <property type="entry name" value="GTP-bd"/>
</dbReference>
<keyword evidence="3 7" id="KW-0547">Nucleotide-binding</keyword>
<dbReference type="SUPFAM" id="SSF82051">
    <property type="entry name" value="Obg GTP-binding protein N-terminal domain"/>
    <property type="match status" value="1"/>
</dbReference>
<dbReference type="Proteomes" id="UP000229526">
    <property type="component" value="Unassembled WGS sequence"/>
</dbReference>
<dbReference type="HAMAP" id="MF_01454">
    <property type="entry name" value="GTPase_Obg"/>
    <property type="match status" value="1"/>
</dbReference>
<dbReference type="Gene3D" id="2.70.210.12">
    <property type="entry name" value="GTP1/OBG domain"/>
    <property type="match status" value="1"/>
</dbReference>
<feature type="binding site" evidence="7">
    <location>
        <begin position="177"/>
        <end position="184"/>
    </location>
    <ligand>
        <name>GTP</name>
        <dbReference type="ChEBI" id="CHEBI:37565"/>
    </ligand>
</feature>
<feature type="domain" description="Obg" evidence="9">
    <location>
        <begin position="1"/>
        <end position="170"/>
    </location>
</feature>
<organism evidence="10 11">
    <name type="scientific">Candidatus Harrisonbacteria bacterium CG10_big_fil_rev_8_21_14_0_10_49_15</name>
    <dbReference type="NCBI Taxonomy" id="1974587"/>
    <lineage>
        <taxon>Bacteria</taxon>
        <taxon>Candidatus Harrisoniibacteriota</taxon>
    </lineage>
</organism>
<dbReference type="Pfam" id="PF01926">
    <property type="entry name" value="MMR_HSR1"/>
    <property type="match status" value="1"/>
</dbReference>
<dbReference type="PIRSF" id="PIRSF002401">
    <property type="entry name" value="GTP_bd_Obg/CgtA"/>
    <property type="match status" value="1"/>
</dbReference>
<accession>A0A2H0UKW5</accession>
<feature type="binding site" evidence="7">
    <location>
        <begin position="203"/>
        <end position="207"/>
    </location>
    <ligand>
        <name>GTP</name>
        <dbReference type="ChEBI" id="CHEBI:37565"/>
    </ligand>
</feature>
<dbReference type="GO" id="GO:0005737">
    <property type="term" value="C:cytoplasm"/>
    <property type="evidence" value="ECO:0007669"/>
    <property type="project" value="UniProtKB-SubCell"/>
</dbReference>
<comment type="subunit">
    <text evidence="7">Monomer.</text>
</comment>
<dbReference type="InterPro" id="IPR031167">
    <property type="entry name" value="G_OBG"/>
</dbReference>
<dbReference type="Pfam" id="PF01018">
    <property type="entry name" value="GTP1_OBG"/>
    <property type="match status" value="1"/>
</dbReference>
<name>A0A2H0UKW5_9BACT</name>
<comment type="subcellular location">
    <subcellularLocation>
        <location evidence="7">Cytoplasm</location>
    </subcellularLocation>
</comment>
<comment type="function">
    <text evidence="7">An essential GTPase which binds GTP, GDP and possibly (p)ppGpp with moderate affinity, with high nucleotide exchange rates and a fairly low GTP hydrolysis rate. Plays a role in control of the cell cycle, stress response, ribosome biogenesis and in those bacteria that undergo differentiation, in morphogenesis control.</text>
</comment>
<dbReference type="CDD" id="cd01898">
    <property type="entry name" value="Obg"/>
    <property type="match status" value="1"/>
</dbReference>
<dbReference type="Gene3D" id="3.40.50.300">
    <property type="entry name" value="P-loop containing nucleotide triphosphate hydrolases"/>
    <property type="match status" value="1"/>
</dbReference>
<dbReference type="GO" id="GO:0000287">
    <property type="term" value="F:magnesium ion binding"/>
    <property type="evidence" value="ECO:0007669"/>
    <property type="project" value="InterPro"/>
</dbReference>
<dbReference type="AlphaFoldDB" id="A0A2H0UKW5"/>
<proteinExistence type="inferred from homology"/>
<dbReference type="PROSITE" id="PS51883">
    <property type="entry name" value="OBG"/>
    <property type="match status" value="1"/>
</dbReference>
<feature type="binding site" evidence="7">
    <location>
        <begin position="325"/>
        <end position="327"/>
    </location>
    <ligand>
        <name>GTP</name>
        <dbReference type="ChEBI" id="CHEBI:37565"/>
    </ligand>
</feature>
<evidence type="ECO:0000259" key="8">
    <source>
        <dbReference type="PROSITE" id="PS51710"/>
    </source>
</evidence>
<feature type="binding site" evidence="7">
    <location>
        <position position="184"/>
    </location>
    <ligand>
        <name>Mg(2+)</name>
        <dbReference type="ChEBI" id="CHEBI:18420"/>
    </ligand>
</feature>
<dbReference type="NCBIfam" id="TIGR02729">
    <property type="entry name" value="Obg_CgtA"/>
    <property type="match status" value="1"/>
</dbReference>
<comment type="similarity">
    <text evidence="1 7">Belongs to the TRAFAC class OBG-HflX-like GTPase superfamily. OBG GTPase family.</text>
</comment>
<evidence type="ECO:0000256" key="6">
    <source>
        <dbReference type="ARBA" id="ARBA00023134"/>
    </source>
</evidence>
<dbReference type="PANTHER" id="PTHR11702:SF31">
    <property type="entry name" value="MITOCHONDRIAL RIBOSOME-ASSOCIATED GTPASE 2"/>
    <property type="match status" value="1"/>
</dbReference>
<evidence type="ECO:0000256" key="3">
    <source>
        <dbReference type="ARBA" id="ARBA00022741"/>
    </source>
</evidence>
<dbReference type="InterPro" id="IPR006074">
    <property type="entry name" value="GTP1-OBG_CS"/>
</dbReference>
<dbReference type="FunFam" id="2.70.210.12:FF:000001">
    <property type="entry name" value="GTPase Obg"/>
    <property type="match status" value="1"/>
</dbReference>
<comment type="cofactor">
    <cofactor evidence="7">
        <name>Mg(2+)</name>
        <dbReference type="ChEBI" id="CHEBI:18420"/>
    </cofactor>
</comment>
<dbReference type="InterPro" id="IPR027417">
    <property type="entry name" value="P-loop_NTPase"/>
</dbReference>
<dbReference type="PROSITE" id="PS51710">
    <property type="entry name" value="G_OBG"/>
    <property type="match status" value="1"/>
</dbReference>
<dbReference type="NCBIfam" id="NF008956">
    <property type="entry name" value="PRK12299.1"/>
    <property type="match status" value="1"/>
</dbReference>
<dbReference type="SUPFAM" id="SSF52540">
    <property type="entry name" value="P-loop containing nucleoside triphosphate hydrolases"/>
    <property type="match status" value="1"/>
</dbReference>